<evidence type="ECO:0000313" key="13">
    <source>
        <dbReference type="Proteomes" id="UP000192505"/>
    </source>
</evidence>
<dbReference type="EMBL" id="MTEI01000005">
    <property type="protein sequence ID" value="OQW88164.1"/>
    <property type="molecule type" value="Genomic_DNA"/>
</dbReference>
<evidence type="ECO:0000256" key="3">
    <source>
        <dbReference type="ARBA" id="ARBA00038922"/>
    </source>
</evidence>
<dbReference type="InterPro" id="IPR002942">
    <property type="entry name" value="S4_RNA-bd"/>
</dbReference>
<dbReference type="Proteomes" id="UP000192505">
    <property type="component" value="Unassembled WGS sequence"/>
</dbReference>
<dbReference type="GO" id="GO:0006396">
    <property type="term" value="P:RNA processing"/>
    <property type="evidence" value="ECO:0007669"/>
    <property type="project" value="UniProtKB-ARBA"/>
</dbReference>
<dbReference type="GO" id="GO:0160138">
    <property type="term" value="F:23S rRNA pseudouridine(2604) synthase activity"/>
    <property type="evidence" value="ECO:0007669"/>
    <property type="project" value="UniProtKB-EC"/>
</dbReference>
<evidence type="ECO:0000256" key="8">
    <source>
        <dbReference type="ARBA" id="ARBA00042890"/>
    </source>
</evidence>
<dbReference type="PANTHER" id="PTHR47683:SF2">
    <property type="entry name" value="RNA-BINDING S4 DOMAIN-CONTAINING PROTEIN"/>
    <property type="match status" value="1"/>
</dbReference>
<accession>A0A1W9KUH4</accession>
<comment type="catalytic activity">
    <reaction evidence="2">
        <text>uridine(2604) in 23S rRNA = pseudouridine(2604) in 23S rRNA</text>
        <dbReference type="Rhea" id="RHEA:38875"/>
        <dbReference type="Rhea" id="RHEA-COMP:10093"/>
        <dbReference type="Rhea" id="RHEA-COMP:10094"/>
        <dbReference type="ChEBI" id="CHEBI:65314"/>
        <dbReference type="ChEBI" id="CHEBI:65315"/>
        <dbReference type="EC" id="5.4.99.21"/>
    </reaction>
</comment>
<sequence length="263" mass="28780">MGPRPAAPAPTPQREGERLAKRVAALVNCSRREAEQIIEGGWVQVNGQVVEEPMVRVLDQTVLVDPLANPMALSEVTLLLHKPPGWEAMAPLGTANKRTKPAQALLQPAAHWVQDESAERVLKRHLAKLSASVPLETAASGLVVFTQDWRVLRKLTEDAAVIEHEYVVEVQGEVSAEQLHRLNAPVASARAALPAVKISVNSTSKASTRLRYAVKGAHPGLAAYLCECAGLQILSMKRLRIGRVTLAHLPEGQWRYLLPHERF</sequence>
<gene>
    <name evidence="12" type="ORF">BWK72_10555</name>
</gene>
<keyword evidence="10" id="KW-0694">RNA-binding</keyword>
<dbReference type="Gene3D" id="3.30.2350.10">
    <property type="entry name" value="Pseudouridine synthase"/>
    <property type="match status" value="1"/>
</dbReference>
<comment type="caution">
    <text evidence="12">The sequence shown here is derived from an EMBL/GenBank/DDBJ whole genome shotgun (WGS) entry which is preliminary data.</text>
</comment>
<protein>
    <recommendedName>
        <fullName evidence="4">Dual-specificity RNA pseudouridine synthase RluF</fullName>
        <ecNumber evidence="3">5.4.99.21</ecNumber>
    </recommendedName>
    <alternativeName>
        <fullName evidence="6">23S rRNA pseudouridine(2604) synthase</fullName>
    </alternativeName>
    <alternativeName>
        <fullName evidence="8">Ribosomal large subunit pseudouridine synthase F</fullName>
    </alternativeName>
    <alternativeName>
        <fullName evidence="7">rRNA pseudouridylate synthase F</fullName>
    </alternativeName>
    <alternativeName>
        <fullName evidence="9">rRNA-uridine isomerase F</fullName>
    </alternativeName>
    <alternativeName>
        <fullName evidence="5">tRNA(Tyr) pseudouridine(35) synthase</fullName>
    </alternativeName>
</protein>
<proteinExistence type="predicted"/>
<dbReference type="SMART" id="SM00363">
    <property type="entry name" value="S4"/>
    <property type="match status" value="1"/>
</dbReference>
<dbReference type="PROSITE" id="PS50889">
    <property type="entry name" value="S4"/>
    <property type="match status" value="1"/>
</dbReference>
<dbReference type="CDD" id="cd00165">
    <property type="entry name" value="S4"/>
    <property type="match status" value="1"/>
</dbReference>
<evidence type="ECO:0000313" key="12">
    <source>
        <dbReference type="EMBL" id="OQW88164.1"/>
    </source>
</evidence>
<dbReference type="SUPFAM" id="SSF55174">
    <property type="entry name" value="Alpha-L RNA-binding motif"/>
    <property type="match status" value="1"/>
</dbReference>
<dbReference type="EC" id="5.4.99.21" evidence="3"/>
<evidence type="ECO:0000259" key="11">
    <source>
        <dbReference type="SMART" id="SM00363"/>
    </source>
</evidence>
<evidence type="ECO:0000256" key="4">
    <source>
        <dbReference type="ARBA" id="ARBA00039989"/>
    </source>
</evidence>
<evidence type="ECO:0000256" key="5">
    <source>
        <dbReference type="ARBA" id="ARBA00041420"/>
    </source>
</evidence>
<dbReference type="InterPro" id="IPR020103">
    <property type="entry name" value="PsdUridine_synth_cat_dom_sf"/>
</dbReference>
<evidence type="ECO:0000256" key="7">
    <source>
        <dbReference type="ARBA" id="ARBA00042843"/>
    </source>
</evidence>
<dbReference type="InterPro" id="IPR036986">
    <property type="entry name" value="S4_RNA-bd_sf"/>
</dbReference>
<comment type="catalytic activity">
    <reaction evidence="1">
        <text>uridine(35) in tRNA(Tyr) = pseudouridine(35) in tRNA(Tyr)</text>
        <dbReference type="Rhea" id="RHEA:60556"/>
        <dbReference type="Rhea" id="RHEA-COMP:15607"/>
        <dbReference type="Rhea" id="RHEA-COMP:15608"/>
        <dbReference type="ChEBI" id="CHEBI:65314"/>
        <dbReference type="ChEBI" id="CHEBI:65315"/>
    </reaction>
</comment>
<dbReference type="PANTHER" id="PTHR47683">
    <property type="entry name" value="PSEUDOURIDINE SYNTHASE FAMILY PROTEIN-RELATED"/>
    <property type="match status" value="1"/>
</dbReference>
<dbReference type="SUPFAM" id="SSF55120">
    <property type="entry name" value="Pseudouridine synthase"/>
    <property type="match status" value="1"/>
</dbReference>
<evidence type="ECO:0000256" key="9">
    <source>
        <dbReference type="ARBA" id="ARBA00043147"/>
    </source>
</evidence>
<dbReference type="Gene3D" id="3.10.290.10">
    <property type="entry name" value="RNA-binding S4 domain"/>
    <property type="match status" value="1"/>
</dbReference>
<reference evidence="12 13" key="1">
    <citation type="submission" date="2017-01" db="EMBL/GenBank/DDBJ databases">
        <title>Novel large sulfur bacteria in the metagenomes of groundwater-fed chemosynthetic microbial mats in the Lake Huron basin.</title>
        <authorList>
            <person name="Sharrar A.M."/>
            <person name="Flood B.E."/>
            <person name="Bailey J.V."/>
            <person name="Jones D.S."/>
            <person name="Biddanda B."/>
            <person name="Ruberg S.A."/>
            <person name="Marcus D.N."/>
            <person name="Dick G.J."/>
        </authorList>
    </citation>
    <scope>NUCLEOTIDE SEQUENCE [LARGE SCALE GENOMIC DNA]</scope>
    <source>
        <strain evidence="12">A7</strain>
    </source>
</reference>
<evidence type="ECO:0000256" key="6">
    <source>
        <dbReference type="ARBA" id="ARBA00041697"/>
    </source>
</evidence>
<evidence type="ECO:0000256" key="2">
    <source>
        <dbReference type="ARBA" id="ARBA00036535"/>
    </source>
</evidence>
<dbReference type="Pfam" id="PF01479">
    <property type="entry name" value="S4"/>
    <property type="match status" value="1"/>
</dbReference>
<dbReference type="GO" id="GO:0003723">
    <property type="term" value="F:RNA binding"/>
    <property type="evidence" value="ECO:0007669"/>
    <property type="project" value="UniProtKB-KW"/>
</dbReference>
<dbReference type="GO" id="GO:0001522">
    <property type="term" value="P:pseudouridine synthesis"/>
    <property type="evidence" value="ECO:0007669"/>
    <property type="project" value="InterPro"/>
</dbReference>
<evidence type="ECO:0000256" key="1">
    <source>
        <dbReference type="ARBA" id="ARBA00036390"/>
    </source>
</evidence>
<organism evidence="12 13">
    <name type="scientific">Rhodoferax ferrireducens</name>
    <dbReference type="NCBI Taxonomy" id="192843"/>
    <lineage>
        <taxon>Bacteria</taxon>
        <taxon>Pseudomonadati</taxon>
        <taxon>Pseudomonadota</taxon>
        <taxon>Betaproteobacteria</taxon>
        <taxon>Burkholderiales</taxon>
        <taxon>Comamonadaceae</taxon>
        <taxon>Rhodoferax</taxon>
    </lineage>
</organism>
<name>A0A1W9KUH4_9BURK</name>
<dbReference type="InterPro" id="IPR050343">
    <property type="entry name" value="RsuA_PseudoU_synthase"/>
</dbReference>
<dbReference type="AlphaFoldDB" id="A0A1W9KUH4"/>
<feature type="domain" description="RNA-binding S4" evidence="11">
    <location>
        <begin position="17"/>
        <end position="77"/>
    </location>
</feature>
<evidence type="ECO:0000256" key="10">
    <source>
        <dbReference type="PROSITE-ProRule" id="PRU00182"/>
    </source>
</evidence>